<dbReference type="RefSeq" id="XP_021818275.1">
    <property type="nucleotide sequence ID" value="XM_021962583.1"/>
</dbReference>
<dbReference type="Pfam" id="PF00023">
    <property type="entry name" value="Ank"/>
    <property type="match status" value="1"/>
</dbReference>
<dbReference type="GeneID" id="110760335"/>
<gene>
    <name evidence="4" type="primary">LOC110760335</name>
</gene>
<organism evidence="3 4">
    <name type="scientific">Prunus avium</name>
    <name type="common">Cherry</name>
    <name type="synonym">Cerasus avium</name>
    <dbReference type="NCBI Taxonomy" id="42229"/>
    <lineage>
        <taxon>Eukaryota</taxon>
        <taxon>Viridiplantae</taxon>
        <taxon>Streptophyta</taxon>
        <taxon>Embryophyta</taxon>
        <taxon>Tracheophyta</taxon>
        <taxon>Spermatophyta</taxon>
        <taxon>Magnoliopsida</taxon>
        <taxon>eudicotyledons</taxon>
        <taxon>Gunneridae</taxon>
        <taxon>Pentapetalae</taxon>
        <taxon>rosids</taxon>
        <taxon>fabids</taxon>
        <taxon>Rosales</taxon>
        <taxon>Rosaceae</taxon>
        <taxon>Amygdaloideae</taxon>
        <taxon>Amygdaleae</taxon>
        <taxon>Prunus</taxon>
    </lineage>
</organism>
<dbReference type="InterPro" id="IPR002110">
    <property type="entry name" value="Ankyrin_rpt"/>
</dbReference>
<evidence type="ECO:0000256" key="2">
    <source>
        <dbReference type="SAM" id="MobiDB-lite"/>
    </source>
</evidence>
<feature type="compositionally biased region" description="Polar residues" evidence="2">
    <location>
        <begin position="192"/>
        <end position="206"/>
    </location>
</feature>
<evidence type="ECO:0000313" key="4">
    <source>
        <dbReference type="RefSeq" id="XP_021818275.1"/>
    </source>
</evidence>
<dbReference type="Proteomes" id="UP000515124">
    <property type="component" value="Unplaced"/>
</dbReference>
<dbReference type="PROSITE" id="PS50088">
    <property type="entry name" value="ANK_REPEAT"/>
    <property type="match status" value="1"/>
</dbReference>
<evidence type="ECO:0000313" key="3">
    <source>
        <dbReference type="Proteomes" id="UP000515124"/>
    </source>
</evidence>
<dbReference type="SUPFAM" id="SSF48403">
    <property type="entry name" value="Ankyrin repeat"/>
    <property type="match status" value="1"/>
</dbReference>
<accession>A0A6P5SN13</accession>
<sequence>MVEIGVELSLTRGQYEWAMNGQWESLKRFYKDHVSELFWPMTTKYDTVLHVAGLAGRKDVLDLLIPLLEDRDTLIMENNRGNTPLHEVAASGNLDAAKLFVESRYAIPAYGEIKNHLGETPLYRAASFGHTNLVQYLATQVRDDTEQQHFQRDDQVSILHIAVLGQHFGLRNDDNIDRDPANQNDDLESGFNHPSQSTFSNKIMSN</sequence>
<proteinExistence type="predicted"/>
<evidence type="ECO:0000256" key="1">
    <source>
        <dbReference type="PROSITE-ProRule" id="PRU00023"/>
    </source>
</evidence>
<dbReference type="InterPro" id="IPR036770">
    <property type="entry name" value="Ankyrin_rpt-contain_sf"/>
</dbReference>
<dbReference type="SMART" id="SM00248">
    <property type="entry name" value="ANK"/>
    <property type="match status" value="3"/>
</dbReference>
<dbReference type="PROSITE" id="PS50297">
    <property type="entry name" value="ANK_REP_REGION"/>
    <property type="match status" value="1"/>
</dbReference>
<reference evidence="4" key="1">
    <citation type="submission" date="2025-08" db="UniProtKB">
        <authorList>
            <consortium name="RefSeq"/>
        </authorList>
    </citation>
    <scope>IDENTIFICATION</scope>
</reference>
<dbReference type="Gene3D" id="1.25.40.20">
    <property type="entry name" value="Ankyrin repeat-containing domain"/>
    <property type="match status" value="1"/>
</dbReference>
<feature type="region of interest" description="Disordered" evidence="2">
    <location>
        <begin position="172"/>
        <end position="206"/>
    </location>
</feature>
<dbReference type="PANTHER" id="PTHR24121">
    <property type="entry name" value="NO MECHANORECEPTOR POTENTIAL C, ISOFORM D-RELATED"/>
    <property type="match status" value="1"/>
</dbReference>
<keyword evidence="1" id="KW-0040">ANK repeat</keyword>
<name>A0A6P5SN13_PRUAV</name>
<feature type="repeat" description="ANK" evidence="1">
    <location>
        <begin position="80"/>
        <end position="102"/>
    </location>
</feature>
<dbReference type="KEGG" id="pavi:110760335"/>
<dbReference type="AlphaFoldDB" id="A0A6P5SN13"/>
<protein>
    <submittedName>
        <fullName evidence="4">NF-kappa-B inhibitor delta-like</fullName>
    </submittedName>
</protein>
<dbReference type="Pfam" id="PF12796">
    <property type="entry name" value="Ank_2"/>
    <property type="match status" value="1"/>
</dbReference>
<dbReference type="PANTHER" id="PTHR24121:SF29">
    <property type="match status" value="1"/>
</dbReference>
<keyword evidence="3" id="KW-1185">Reference proteome</keyword>